<dbReference type="AlphaFoldDB" id="A0A1C4XU53"/>
<feature type="non-terminal residue" evidence="2">
    <location>
        <position position="1"/>
    </location>
</feature>
<proteinExistence type="predicted"/>
<feature type="compositionally biased region" description="Pro residues" evidence="1">
    <location>
        <begin position="423"/>
        <end position="432"/>
    </location>
</feature>
<sequence>SVNTRPRSLPGVNPRRATACDNAPVRPVRSASVRSNTNPACDTTPRPPTSTDNPLDQSVLCTYEVPSARGTLNDSTPVSFPYAAGTSPSPQTLPNPQDHGSRERPRLSTFCSIALAGGELRHETDGSTDMAAWVPISDGRGDRTEQPERAVVDAARVAAAAARGRSPRAVRRRPDLAAAADLAPGRIPGRAAHPRNSAASRPARNSSRSPGAQADREALEEEPDHPGSIGSPSGAAHAWQHHRQARQGRSSRSARVPRSGRSGERVRRAPLWATDLRIRQRPAPPRGFVVISGTASVDRRRYGARMSMSPQPPTAQPNVRKRQAVIAGGAIVAALAIAVGSYEAGRATSDPEALTATTTPSPRYTRVGIGFLCENTNASAVGDDGRTYNCVYAQGRATWQLPTPSPSPSPSSAPAKPAATTKPAPPPPPPLPTIDDGTWTVGVDFPPGTYRVTAQVSSDCYWAITKSGSNGENIIANDIPGGGRPTVVLRKGQEFETNDCGTWEKRK</sequence>
<protein>
    <submittedName>
        <fullName evidence="2">Uncharacterized protein</fullName>
    </submittedName>
</protein>
<accession>A0A1C4XU53</accession>
<feature type="compositionally biased region" description="Low complexity" evidence="1">
    <location>
        <begin position="412"/>
        <end position="422"/>
    </location>
</feature>
<feature type="region of interest" description="Disordered" evidence="1">
    <location>
        <begin position="400"/>
        <end position="437"/>
    </location>
</feature>
<feature type="compositionally biased region" description="Polar residues" evidence="1">
    <location>
        <begin position="49"/>
        <end position="60"/>
    </location>
</feature>
<evidence type="ECO:0000256" key="1">
    <source>
        <dbReference type="SAM" id="MobiDB-lite"/>
    </source>
</evidence>
<feature type="region of interest" description="Disordered" evidence="1">
    <location>
        <begin position="1"/>
        <end position="105"/>
    </location>
</feature>
<dbReference type="Proteomes" id="UP000199375">
    <property type="component" value="Unassembled WGS sequence"/>
</dbReference>
<feature type="compositionally biased region" description="Low complexity" evidence="1">
    <location>
        <begin position="176"/>
        <end position="210"/>
    </location>
</feature>
<organism evidence="2 3">
    <name type="scientific">Micromonospora haikouensis</name>
    <dbReference type="NCBI Taxonomy" id="686309"/>
    <lineage>
        <taxon>Bacteria</taxon>
        <taxon>Bacillati</taxon>
        <taxon>Actinomycetota</taxon>
        <taxon>Actinomycetes</taxon>
        <taxon>Micromonosporales</taxon>
        <taxon>Micromonosporaceae</taxon>
        <taxon>Micromonospora</taxon>
    </lineage>
</organism>
<dbReference type="EMBL" id="FMCW01000029">
    <property type="protein sequence ID" value="SCF11866.1"/>
    <property type="molecule type" value="Genomic_DNA"/>
</dbReference>
<reference evidence="2 3" key="1">
    <citation type="submission" date="2016-06" db="EMBL/GenBank/DDBJ databases">
        <authorList>
            <person name="Kjaerup R.B."/>
            <person name="Dalgaard T.S."/>
            <person name="Juul-Madsen H.R."/>
        </authorList>
    </citation>
    <scope>NUCLEOTIDE SEQUENCE [LARGE SCALE GENOMIC DNA]</scope>
    <source>
        <strain evidence="2 3">DSM 45626</strain>
    </source>
</reference>
<gene>
    <name evidence="2" type="ORF">GA0070558_12988</name>
</gene>
<feature type="compositionally biased region" description="Polar residues" evidence="1">
    <location>
        <begin position="32"/>
        <end position="41"/>
    </location>
</feature>
<evidence type="ECO:0000313" key="3">
    <source>
        <dbReference type="Proteomes" id="UP000199375"/>
    </source>
</evidence>
<name>A0A1C4XU53_9ACTN</name>
<evidence type="ECO:0000313" key="2">
    <source>
        <dbReference type="EMBL" id="SCF11866.1"/>
    </source>
</evidence>
<feature type="compositionally biased region" description="Polar residues" evidence="1">
    <location>
        <begin position="86"/>
        <end position="95"/>
    </location>
</feature>
<feature type="region of interest" description="Disordered" evidence="1">
    <location>
        <begin position="161"/>
        <end position="267"/>
    </location>
</feature>